<evidence type="ECO:0000256" key="2">
    <source>
        <dbReference type="PROSITE-ProRule" id="PRU00169"/>
    </source>
</evidence>
<keyword evidence="2" id="KW-0597">Phosphoprotein</keyword>
<feature type="domain" description="Response regulatory" evidence="3">
    <location>
        <begin position="10"/>
        <end position="124"/>
    </location>
</feature>
<dbReference type="Pfam" id="PF00072">
    <property type="entry name" value="Response_reg"/>
    <property type="match status" value="1"/>
</dbReference>
<comment type="caution">
    <text evidence="4">The sequence shown here is derived from an EMBL/GenBank/DDBJ whole genome shotgun (WGS) entry which is preliminary data.</text>
</comment>
<dbReference type="PROSITE" id="PS50110">
    <property type="entry name" value="RESPONSE_REGULATORY"/>
    <property type="match status" value="1"/>
</dbReference>
<accession>A0A1V9F571</accession>
<evidence type="ECO:0000259" key="3">
    <source>
        <dbReference type="PROSITE" id="PS50110"/>
    </source>
</evidence>
<dbReference type="STRING" id="354355.SAMN05660816_04473"/>
<evidence type="ECO:0000313" key="5">
    <source>
        <dbReference type="Proteomes" id="UP000192610"/>
    </source>
</evidence>
<keyword evidence="5" id="KW-1185">Reference proteome</keyword>
<dbReference type="GO" id="GO:0003677">
    <property type="term" value="F:DNA binding"/>
    <property type="evidence" value="ECO:0007669"/>
    <property type="project" value="UniProtKB-KW"/>
</dbReference>
<proteinExistence type="predicted"/>
<dbReference type="PANTHER" id="PTHR43214:SF43">
    <property type="entry name" value="TWO-COMPONENT RESPONSE REGULATOR"/>
    <property type="match status" value="1"/>
</dbReference>
<dbReference type="PANTHER" id="PTHR43214">
    <property type="entry name" value="TWO-COMPONENT RESPONSE REGULATOR"/>
    <property type="match status" value="1"/>
</dbReference>
<gene>
    <name evidence="4" type="ORF">A4H97_23640</name>
</gene>
<sequence>MDHAQNRKTKIAIVDDHNIIREYLLYGLTLWDYAIVIEACNGRELLDKLSMDNLPDICILDLNMPVLNGHETIKILKKTWPCIKILVYSMEITKQTLASSLNVDAVVSKEEGFTGVKKALQVLVVSNN</sequence>
<protein>
    <recommendedName>
        <fullName evidence="3">Response regulatory domain-containing protein</fullName>
    </recommendedName>
</protein>
<dbReference type="GO" id="GO:0000160">
    <property type="term" value="P:phosphorelay signal transduction system"/>
    <property type="evidence" value="ECO:0007669"/>
    <property type="project" value="InterPro"/>
</dbReference>
<dbReference type="InterPro" id="IPR058245">
    <property type="entry name" value="NreC/VraR/RcsB-like_REC"/>
</dbReference>
<dbReference type="InterPro" id="IPR011006">
    <property type="entry name" value="CheY-like_superfamily"/>
</dbReference>
<dbReference type="SUPFAM" id="SSF52172">
    <property type="entry name" value="CheY-like"/>
    <property type="match status" value="1"/>
</dbReference>
<dbReference type="AlphaFoldDB" id="A0A1V9F571"/>
<keyword evidence="1" id="KW-0238">DNA-binding</keyword>
<dbReference type="Gene3D" id="3.40.50.2300">
    <property type="match status" value="1"/>
</dbReference>
<dbReference type="RefSeq" id="WP_081197785.1">
    <property type="nucleotide sequence ID" value="NZ_FOCZ01000008.1"/>
</dbReference>
<evidence type="ECO:0000256" key="1">
    <source>
        <dbReference type="ARBA" id="ARBA00023125"/>
    </source>
</evidence>
<dbReference type="OrthoDB" id="9797341at2"/>
<dbReference type="InterPro" id="IPR039420">
    <property type="entry name" value="WalR-like"/>
</dbReference>
<name>A0A1V9F571_9BACT</name>
<dbReference type="InterPro" id="IPR001789">
    <property type="entry name" value="Sig_transdc_resp-reg_receiver"/>
</dbReference>
<dbReference type="CDD" id="cd17535">
    <property type="entry name" value="REC_NarL-like"/>
    <property type="match status" value="1"/>
</dbReference>
<reference evidence="5" key="1">
    <citation type="submission" date="2016-04" db="EMBL/GenBank/DDBJ databases">
        <authorList>
            <person name="Chen L."/>
            <person name="Zhuang W."/>
            <person name="Wang G."/>
        </authorList>
    </citation>
    <scope>NUCLEOTIDE SEQUENCE [LARGE SCALE GENOMIC DNA]</scope>
    <source>
        <strain evidence="5">17621</strain>
    </source>
</reference>
<dbReference type="EMBL" id="LVXG01000006">
    <property type="protein sequence ID" value="OQP53441.1"/>
    <property type="molecule type" value="Genomic_DNA"/>
</dbReference>
<organism evidence="4 5">
    <name type="scientific">Niastella yeongjuensis</name>
    <dbReference type="NCBI Taxonomy" id="354355"/>
    <lineage>
        <taxon>Bacteria</taxon>
        <taxon>Pseudomonadati</taxon>
        <taxon>Bacteroidota</taxon>
        <taxon>Chitinophagia</taxon>
        <taxon>Chitinophagales</taxon>
        <taxon>Chitinophagaceae</taxon>
        <taxon>Niastella</taxon>
    </lineage>
</organism>
<dbReference type="Proteomes" id="UP000192610">
    <property type="component" value="Unassembled WGS sequence"/>
</dbReference>
<dbReference type="SMART" id="SM00448">
    <property type="entry name" value="REC"/>
    <property type="match status" value="1"/>
</dbReference>
<evidence type="ECO:0000313" key="4">
    <source>
        <dbReference type="EMBL" id="OQP53441.1"/>
    </source>
</evidence>
<feature type="modified residue" description="4-aspartylphosphate" evidence="2">
    <location>
        <position position="61"/>
    </location>
</feature>